<dbReference type="Gene3D" id="3.40.630.30">
    <property type="match status" value="1"/>
</dbReference>
<dbReference type="Pfam" id="PF13508">
    <property type="entry name" value="Acetyltransf_7"/>
    <property type="match status" value="1"/>
</dbReference>
<feature type="domain" description="N-acetyltransferase" evidence="1">
    <location>
        <begin position="100"/>
        <end position="239"/>
    </location>
</feature>
<accession>A0ABP1CZQ8</accession>
<dbReference type="InterPro" id="IPR016181">
    <property type="entry name" value="Acyl_CoA_acyltransferase"/>
</dbReference>
<dbReference type="PROSITE" id="PS51186">
    <property type="entry name" value="GNAT"/>
    <property type="match status" value="1"/>
</dbReference>
<protein>
    <recommendedName>
        <fullName evidence="1">N-acetyltransferase domain-containing protein</fullName>
    </recommendedName>
</protein>
<dbReference type="Proteomes" id="UP001497453">
    <property type="component" value="Chromosome 2"/>
</dbReference>
<organism evidence="2 3">
    <name type="scientific">Somion occarium</name>
    <dbReference type="NCBI Taxonomy" id="3059160"/>
    <lineage>
        <taxon>Eukaryota</taxon>
        <taxon>Fungi</taxon>
        <taxon>Dikarya</taxon>
        <taxon>Basidiomycota</taxon>
        <taxon>Agaricomycotina</taxon>
        <taxon>Agaricomycetes</taxon>
        <taxon>Polyporales</taxon>
        <taxon>Cerrenaceae</taxon>
        <taxon>Somion</taxon>
    </lineage>
</organism>
<evidence type="ECO:0000313" key="2">
    <source>
        <dbReference type="EMBL" id="CAL1701148.1"/>
    </source>
</evidence>
<proteinExistence type="predicted"/>
<reference evidence="3" key="1">
    <citation type="submission" date="2024-04" db="EMBL/GenBank/DDBJ databases">
        <authorList>
            <person name="Shaw F."/>
            <person name="Minotto A."/>
        </authorList>
    </citation>
    <scope>NUCLEOTIDE SEQUENCE [LARGE SCALE GENOMIC DNA]</scope>
</reference>
<dbReference type="SUPFAM" id="SSF55729">
    <property type="entry name" value="Acyl-CoA N-acyltransferases (Nat)"/>
    <property type="match status" value="1"/>
</dbReference>
<dbReference type="InterPro" id="IPR000182">
    <property type="entry name" value="GNAT_dom"/>
</dbReference>
<sequence length="262" mass="29412">MSEHIGRRSLHVVMNNGEKFGGVIDDFGTEPRMMTIVDIPRAATTSIETQVGDPVIHYVMDTPDDNDSMSKRLWTRFSAMSLWTNFIRKGCAWTIRAGEANLGYVDPTEDPGPIDKVLDLVFNAIYQSRERVNSKEQNRRYSEFKEKANKAIDKVIGNRRKEMLYLATIATTPAQQGHGYGTALVKVLTIKADLEARATWLVSSNVKDNTGFYNSLGFFTVGEFTLGDDNPTWHEAPFPVAIMLREPQNANEKVHIRASGPK</sequence>
<keyword evidence="3" id="KW-1185">Reference proteome</keyword>
<evidence type="ECO:0000259" key="1">
    <source>
        <dbReference type="PROSITE" id="PS51186"/>
    </source>
</evidence>
<dbReference type="PANTHER" id="PTHR42791:SF1">
    <property type="entry name" value="N-ACETYLTRANSFERASE DOMAIN-CONTAINING PROTEIN"/>
    <property type="match status" value="1"/>
</dbReference>
<gene>
    <name evidence="2" type="ORF">GFSPODELE1_LOCUS3450</name>
</gene>
<dbReference type="PANTHER" id="PTHR42791">
    <property type="entry name" value="GNAT FAMILY ACETYLTRANSFERASE"/>
    <property type="match status" value="1"/>
</dbReference>
<dbReference type="InterPro" id="IPR052523">
    <property type="entry name" value="Trichothecene_AcTrans"/>
</dbReference>
<evidence type="ECO:0000313" key="3">
    <source>
        <dbReference type="Proteomes" id="UP001497453"/>
    </source>
</evidence>
<name>A0ABP1CZQ8_9APHY</name>
<dbReference type="EMBL" id="OZ037945">
    <property type="protein sequence ID" value="CAL1701148.1"/>
    <property type="molecule type" value="Genomic_DNA"/>
</dbReference>